<dbReference type="AlphaFoldDB" id="A0A7Y9J9R0"/>
<protein>
    <submittedName>
        <fullName evidence="2">Uncharacterized protein</fullName>
    </submittedName>
</protein>
<evidence type="ECO:0000256" key="1">
    <source>
        <dbReference type="SAM" id="Phobius"/>
    </source>
</evidence>
<evidence type="ECO:0000313" key="2">
    <source>
        <dbReference type="EMBL" id="NYD40885.1"/>
    </source>
</evidence>
<evidence type="ECO:0000313" key="3">
    <source>
        <dbReference type="Proteomes" id="UP000535511"/>
    </source>
</evidence>
<keyword evidence="1" id="KW-0472">Membrane</keyword>
<dbReference type="Proteomes" id="UP000535511">
    <property type="component" value="Unassembled WGS sequence"/>
</dbReference>
<keyword evidence="1" id="KW-1133">Transmembrane helix</keyword>
<keyword evidence="3" id="KW-1185">Reference proteome</keyword>
<sequence>MFGIGVSELMILSVLWLLLPLVVGYWVIRLAVRHGVMDAQRRLADGTRLDHGGVAPAP</sequence>
<keyword evidence="1" id="KW-0812">Transmembrane</keyword>
<dbReference type="RefSeq" id="WP_179661870.1">
    <property type="nucleotide sequence ID" value="NZ_JACCBG010000001.1"/>
</dbReference>
<comment type="caution">
    <text evidence="2">The sequence shown here is derived from an EMBL/GenBank/DDBJ whole genome shotgun (WGS) entry which is preliminary data.</text>
</comment>
<proteinExistence type="predicted"/>
<feature type="transmembrane region" description="Helical" evidence="1">
    <location>
        <begin position="12"/>
        <end position="32"/>
    </location>
</feature>
<gene>
    <name evidence="2" type="ORF">BJZ21_000968</name>
</gene>
<accession>A0A7Y9J9R0</accession>
<dbReference type="EMBL" id="JACCBG010000001">
    <property type="protein sequence ID" value="NYD40885.1"/>
    <property type="molecule type" value="Genomic_DNA"/>
</dbReference>
<name>A0A7Y9J9R0_9ACTN</name>
<reference evidence="2 3" key="1">
    <citation type="submission" date="2020-07" db="EMBL/GenBank/DDBJ databases">
        <title>Sequencing the genomes of 1000 actinobacteria strains.</title>
        <authorList>
            <person name="Klenk H.-P."/>
        </authorList>
    </citation>
    <scope>NUCLEOTIDE SEQUENCE [LARGE SCALE GENOMIC DNA]</scope>
    <source>
        <strain evidence="2 3">DSM 21350</strain>
    </source>
</reference>
<organism evidence="2 3">
    <name type="scientific">Nocardioides panaciterrulae</name>
    <dbReference type="NCBI Taxonomy" id="661492"/>
    <lineage>
        <taxon>Bacteria</taxon>
        <taxon>Bacillati</taxon>
        <taxon>Actinomycetota</taxon>
        <taxon>Actinomycetes</taxon>
        <taxon>Propionibacteriales</taxon>
        <taxon>Nocardioidaceae</taxon>
        <taxon>Nocardioides</taxon>
    </lineage>
</organism>